<evidence type="ECO:0000256" key="8">
    <source>
        <dbReference type="ARBA" id="ARBA00022723"/>
    </source>
</evidence>
<proteinExistence type="inferred from homology"/>
<evidence type="ECO:0000259" key="15">
    <source>
        <dbReference type="Pfam" id="PF01326"/>
    </source>
</evidence>
<organism evidence="16 17">
    <name type="scientific">Blastococcus colisei</name>
    <dbReference type="NCBI Taxonomy" id="1564162"/>
    <lineage>
        <taxon>Bacteria</taxon>
        <taxon>Bacillati</taxon>
        <taxon>Actinomycetota</taxon>
        <taxon>Actinomycetes</taxon>
        <taxon>Geodermatophilales</taxon>
        <taxon>Geodermatophilaceae</taxon>
        <taxon>Blastococcus</taxon>
    </lineage>
</organism>
<dbReference type="GO" id="GO:0006094">
    <property type="term" value="P:gluconeogenesis"/>
    <property type="evidence" value="ECO:0007669"/>
    <property type="project" value="UniProtKB-UniPathway"/>
</dbReference>
<sequence>MAIRSVLHFRDVGLGDVATVGGKGASLGELLRAGIRVPTGFAVTTAAFRQTVEHLTVDGESIPARVAALDPADAEGLAAATAGIRAVLESAPPPGEVIEAVTAAYAALCEECGDPALPVAVRSSATSEDSAEASFAGLQDTYLWVRGADSVLQHVRRCWASLYSVESVTYRLRRGIPETDLGMAVVVQRMVGARSSGVLFTRSPRSGDKSVVAIDASWGLGSAVVSGDVTPDSFVVSKVTGKMKRTVATKTRWHRPDPSGSGVVETDVPAELQDRPAISDDEIAELVAVARRVEGHYGCPQDIEWAVNDAGEVFLLQSRPETVWAEKDRAAKAAPAARPFDHVFNLLGGKRPSEG</sequence>
<evidence type="ECO:0000256" key="13">
    <source>
        <dbReference type="ARBA" id="ARBA00033470"/>
    </source>
</evidence>
<dbReference type="UniPathway" id="UPA00138"/>
<evidence type="ECO:0000256" key="1">
    <source>
        <dbReference type="ARBA" id="ARBA00001946"/>
    </source>
</evidence>
<keyword evidence="17" id="KW-1185">Reference proteome</keyword>
<keyword evidence="11" id="KW-0067">ATP-binding</keyword>
<evidence type="ECO:0000256" key="11">
    <source>
        <dbReference type="ARBA" id="ARBA00022840"/>
    </source>
</evidence>
<dbReference type="InterPro" id="IPR002192">
    <property type="entry name" value="PPDK_AMP/ATP-bd"/>
</dbReference>
<evidence type="ECO:0000256" key="7">
    <source>
        <dbReference type="ARBA" id="ARBA00022679"/>
    </source>
</evidence>
<comment type="function">
    <text evidence="2">Catalyzes the phosphorylation of pyruvate to phosphoenolpyruvate.</text>
</comment>
<comment type="similarity">
    <text evidence="4">Belongs to the PEP-utilizing enzyme family.</text>
</comment>
<gene>
    <name evidence="16" type="ORF">FHU33_3466</name>
</gene>
<dbReference type="GO" id="GO:0046872">
    <property type="term" value="F:metal ion binding"/>
    <property type="evidence" value="ECO:0007669"/>
    <property type="project" value="UniProtKB-KW"/>
</dbReference>
<dbReference type="Gene3D" id="3.30.1490.20">
    <property type="entry name" value="ATP-grasp fold, A domain"/>
    <property type="match status" value="1"/>
</dbReference>
<keyword evidence="16" id="KW-0670">Pyruvate</keyword>
<dbReference type="InterPro" id="IPR013815">
    <property type="entry name" value="ATP_grasp_subdomain_1"/>
</dbReference>
<dbReference type="Pfam" id="PF01326">
    <property type="entry name" value="PPDK_N"/>
    <property type="match status" value="1"/>
</dbReference>
<keyword evidence="8" id="KW-0479">Metal-binding</keyword>
<evidence type="ECO:0000256" key="9">
    <source>
        <dbReference type="ARBA" id="ARBA00022741"/>
    </source>
</evidence>
<comment type="caution">
    <text evidence="16">The sequence shown here is derived from an EMBL/GenBank/DDBJ whole genome shotgun (WGS) entry which is preliminary data.</text>
</comment>
<evidence type="ECO:0000256" key="3">
    <source>
        <dbReference type="ARBA" id="ARBA00004742"/>
    </source>
</evidence>
<evidence type="ECO:0000256" key="10">
    <source>
        <dbReference type="ARBA" id="ARBA00022777"/>
    </source>
</evidence>
<accession>A0A543PIV3</accession>
<evidence type="ECO:0000256" key="5">
    <source>
        <dbReference type="ARBA" id="ARBA00011996"/>
    </source>
</evidence>
<evidence type="ECO:0000313" key="17">
    <source>
        <dbReference type="Proteomes" id="UP000319865"/>
    </source>
</evidence>
<keyword evidence="12" id="KW-0460">Magnesium</keyword>
<dbReference type="Gene3D" id="3.30.470.20">
    <property type="entry name" value="ATP-grasp fold, B domain"/>
    <property type="match status" value="1"/>
</dbReference>
<comment type="pathway">
    <text evidence="3">Carbohydrate biosynthesis; gluconeogenesis.</text>
</comment>
<dbReference type="AlphaFoldDB" id="A0A543PIV3"/>
<dbReference type="SUPFAM" id="SSF56059">
    <property type="entry name" value="Glutathione synthetase ATP-binding domain-like"/>
    <property type="match status" value="1"/>
</dbReference>
<keyword evidence="7" id="KW-0808">Transferase</keyword>
<dbReference type="Proteomes" id="UP000319865">
    <property type="component" value="Unassembled WGS sequence"/>
</dbReference>
<dbReference type="InterPro" id="IPR006319">
    <property type="entry name" value="PEP_synth"/>
</dbReference>
<dbReference type="EC" id="2.7.9.2" evidence="5"/>
<evidence type="ECO:0000256" key="14">
    <source>
        <dbReference type="ARBA" id="ARBA00047700"/>
    </source>
</evidence>
<protein>
    <recommendedName>
        <fullName evidence="6">Phosphoenolpyruvate synthase</fullName>
        <ecNumber evidence="5">2.7.9.2</ecNumber>
    </recommendedName>
    <alternativeName>
        <fullName evidence="13">Pyruvate, water dikinase</fullName>
    </alternativeName>
</protein>
<comment type="cofactor">
    <cofactor evidence="1">
        <name>Mg(2+)</name>
        <dbReference type="ChEBI" id="CHEBI:18420"/>
    </cofactor>
</comment>
<dbReference type="GO" id="GO:0005524">
    <property type="term" value="F:ATP binding"/>
    <property type="evidence" value="ECO:0007669"/>
    <property type="project" value="UniProtKB-KW"/>
</dbReference>
<evidence type="ECO:0000313" key="16">
    <source>
        <dbReference type="EMBL" id="TQN43989.1"/>
    </source>
</evidence>
<dbReference type="EMBL" id="VFQE01000001">
    <property type="protein sequence ID" value="TQN43989.1"/>
    <property type="molecule type" value="Genomic_DNA"/>
</dbReference>
<reference evidence="16 17" key="1">
    <citation type="submission" date="2019-06" db="EMBL/GenBank/DDBJ databases">
        <title>Sequencing the genomes of 1000 actinobacteria strains.</title>
        <authorList>
            <person name="Klenk H.-P."/>
        </authorList>
    </citation>
    <scope>NUCLEOTIDE SEQUENCE [LARGE SCALE GENOMIC DNA]</scope>
    <source>
        <strain evidence="16 17">DSM 46837</strain>
    </source>
</reference>
<evidence type="ECO:0000256" key="12">
    <source>
        <dbReference type="ARBA" id="ARBA00022842"/>
    </source>
</evidence>
<dbReference type="GO" id="GO:0008986">
    <property type="term" value="F:pyruvate, water dikinase activity"/>
    <property type="evidence" value="ECO:0007669"/>
    <property type="project" value="UniProtKB-EC"/>
</dbReference>
<dbReference type="PANTHER" id="PTHR43030">
    <property type="entry name" value="PHOSPHOENOLPYRUVATE SYNTHASE"/>
    <property type="match status" value="1"/>
</dbReference>
<dbReference type="PANTHER" id="PTHR43030:SF1">
    <property type="entry name" value="PHOSPHOENOLPYRUVATE SYNTHASE"/>
    <property type="match status" value="1"/>
</dbReference>
<comment type="catalytic activity">
    <reaction evidence="14">
        <text>pyruvate + ATP + H2O = phosphoenolpyruvate + AMP + phosphate + 2 H(+)</text>
        <dbReference type="Rhea" id="RHEA:11364"/>
        <dbReference type="ChEBI" id="CHEBI:15361"/>
        <dbReference type="ChEBI" id="CHEBI:15377"/>
        <dbReference type="ChEBI" id="CHEBI:15378"/>
        <dbReference type="ChEBI" id="CHEBI:30616"/>
        <dbReference type="ChEBI" id="CHEBI:43474"/>
        <dbReference type="ChEBI" id="CHEBI:58702"/>
        <dbReference type="ChEBI" id="CHEBI:456215"/>
        <dbReference type="EC" id="2.7.9.2"/>
    </reaction>
</comment>
<keyword evidence="10 16" id="KW-0418">Kinase</keyword>
<feature type="domain" description="Pyruvate phosphate dikinase AMP/ATP-binding" evidence="15">
    <location>
        <begin position="18"/>
        <end position="333"/>
    </location>
</feature>
<keyword evidence="9" id="KW-0547">Nucleotide-binding</keyword>
<evidence type="ECO:0000256" key="2">
    <source>
        <dbReference type="ARBA" id="ARBA00002988"/>
    </source>
</evidence>
<name>A0A543PIV3_9ACTN</name>
<evidence type="ECO:0000256" key="6">
    <source>
        <dbReference type="ARBA" id="ARBA00021623"/>
    </source>
</evidence>
<evidence type="ECO:0000256" key="4">
    <source>
        <dbReference type="ARBA" id="ARBA00007837"/>
    </source>
</evidence>